<keyword evidence="1" id="KW-0732">Signal</keyword>
<feature type="signal peptide" evidence="1">
    <location>
        <begin position="1"/>
        <end position="18"/>
    </location>
</feature>
<reference evidence="3" key="1">
    <citation type="submission" date="2020-01" db="EMBL/GenBank/DDBJ databases">
        <title>Muricauda ochracea sp. nov., isolated from a tidal flat of Garorim bay in Korea.</title>
        <authorList>
            <person name="Kim D."/>
            <person name="Yoo Y."/>
            <person name="Kim J.-J."/>
        </authorList>
    </citation>
    <scope>NUCLEOTIDE SEQUENCE</scope>
    <source>
        <strain evidence="3">JGD-17</strain>
    </source>
</reference>
<evidence type="ECO:0000313" key="3">
    <source>
        <dbReference type="EMBL" id="NAY91137.1"/>
    </source>
</evidence>
<sequence>MKRHSLILLLLLSSMAFSQQSKKVTICWDVSLSMQDRDTFREFYFLDAYFQTAKQAEVTLLTFSDKVLSKDSFTISNGNWEALKQKLSGLSYDGATSFQNLGNYAGEGEVLLFTDGYQNAGTGSPQFKGELFIINGKKEFDRASLNLLAIVNNGNLVNLPERSDLDNQNTRGKSYSGVVYEGTTGVQNALVYIKGNVDEKAYTDEGGSFSINGVVGDTLVISNKGKVSEFPLDENRNLNFSLSDGRVQLEEVILEGEKIEVPENYEVTTGFGKENPDKIGYAVQSITEDDISAVSTSGNRAIQGKFSGVQLGQNDDLSQVTMRPSNSILGNNYGLIVIDGVPIERSNSFTGKIASTDFIDPQNIAEVTVLKGLSATNRFGSMGANGVLLITTKTSQVAGGTADKPDLARLKNNVYDEKIKVNNKTLVTPYLKELKNGKTLKEAYDIYLKQRESYKDVPEYLLDVFEFFYDSSPEIAKRILSNILEKKDPSYEALRGMFLKCSEKENYELALLAAHKKLDLFPNKIQSYLDMALAERNSGNYQEALNMLNGMITGKINPKVNFNKAEKVIGTEIRNLINLKRNQLDFSEVDSNYHNNLTYNARVVLDWNNPDAEFVVQFVNPQKRFFNWGHTEVSDRNRILDELRHGFSNEQFEIVGAETKGDWLLNVTYLGNRSSAKKTPTFLKCRVQYNFGRSNQSEEEFLVRLHEVEEVYELAKFSVN</sequence>
<comment type="caution">
    <text evidence="3">The sequence shown here is derived from an EMBL/GenBank/DDBJ whole genome shotgun (WGS) entry which is preliminary data.</text>
</comment>
<dbReference type="InterPro" id="IPR008969">
    <property type="entry name" value="CarboxyPept-like_regulatory"/>
</dbReference>
<dbReference type="Pfam" id="PF07715">
    <property type="entry name" value="Plug"/>
    <property type="match status" value="1"/>
</dbReference>
<dbReference type="InterPro" id="IPR011990">
    <property type="entry name" value="TPR-like_helical_dom_sf"/>
</dbReference>
<dbReference type="Gene3D" id="1.25.40.10">
    <property type="entry name" value="Tetratricopeptide repeat domain"/>
    <property type="match status" value="1"/>
</dbReference>
<accession>A0A964TA90</accession>
<dbReference type="EMBL" id="JAAABI010000001">
    <property type="protein sequence ID" value="NAY91137.1"/>
    <property type="molecule type" value="Genomic_DNA"/>
</dbReference>
<dbReference type="SUPFAM" id="SSF48452">
    <property type="entry name" value="TPR-like"/>
    <property type="match status" value="1"/>
</dbReference>
<feature type="chain" id="PRO_5037937286" evidence="1">
    <location>
        <begin position="19"/>
        <end position="720"/>
    </location>
</feature>
<evidence type="ECO:0000313" key="4">
    <source>
        <dbReference type="Proteomes" id="UP000667650"/>
    </source>
</evidence>
<evidence type="ECO:0000256" key="1">
    <source>
        <dbReference type="SAM" id="SignalP"/>
    </source>
</evidence>
<dbReference type="SUPFAM" id="SSF56935">
    <property type="entry name" value="Porins"/>
    <property type="match status" value="1"/>
</dbReference>
<evidence type="ECO:0000259" key="2">
    <source>
        <dbReference type="Pfam" id="PF07715"/>
    </source>
</evidence>
<organism evidence="3 4">
    <name type="scientific">Flagellimonas ochracea</name>
    <dbReference type="NCBI Taxonomy" id="2696472"/>
    <lineage>
        <taxon>Bacteria</taxon>
        <taxon>Pseudomonadati</taxon>
        <taxon>Bacteroidota</taxon>
        <taxon>Flavobacteriia</taxon>
        <taxon>Flavobacteriales</taxon>
        <taxon>Flavobacteriaceae</taxon>
        <taxon>Flagellimonas</taxon>
    </lineage>
</organism>
<gene>
    <name evidence="3" type="ORF">GTQ34_04320</name>
</gene>
<dbReference type="InterPro" id="IPR012910">
    <property type="entry name" value="Plug_dom"/>
</dbReference>
<dbReference type="AlphaFoldDB" id="A0A964TA90"/>
<keyword evidence="4" id="KW-1185">Reference proteome</keyword>
<proteinExistence type="predicted"/>
<dbReference type="SUPFAM" id="SSF53300">
    <property type="entry name" value="vWA-like"/>
    <property type="match status" value="1"/>
</dbReference>
<dbReference type="InterPro" id="IPR037066">
    <property type="entry name" value="Plug_dom_sf"/>
</dbReference>
<dbReference type="InterPro" id="IPR036465">
    <property type="entry name" value="vWFA_dom_sf"/>
</dbReference>
<dbReference type="Proteomes" id="UP000667650">
    <property type="component" value="Unassembled WGS sequence"/>
</dbReference>
<dbReference type="Gene3D" id="2.170.130.10">
    <property type="entry name" value="TonB-dependent receptor, plug domain"/>
    <property type="match status" value="1"/>
</dbReference>
<keyword evidence="3" id="KW-0675">Receptor</keyword>
<name>A0A964TA90_9FLAO</name>
<protein>
    <submittedName>
        <fullName evidence="3">TonB-dependent receptor plug domain-containing protein</fullName>
    </submittedName>
</protein>
<dbReference type="RefSeq" id="WP_166522522.1">
    <property type="nucleotide sequence ID" value="NZ_JAAABI010000001.1"/>
</dbReference>
<feature type="domain" description="TonB-dependent receptor plug" evidence="2">
    <location>
        <begin position="278"/>
        <end position="387"/>
    </location>
</feature>
<dbReference type="SUPFAM" id="SSF49464">
    <property type="entry name" value="Carboxypeptidase regulatory domain-like"/>
    <property type="match status" value="1"/>
</dbReference>